<sequence length="246" mass="28203">MDEALQEKLTLCKLAGINKCYDRILDTATSGQWTYERFFNGLLDEELLSRENNRFSRLCKKAGFPTVKTIDEFNFLEAPFIPKDKIIKLMDCRFIEEYGNLILIGGSGVGKTHLSTAIGVEACKRGFSVTFFTAASLGNRLVEMQESLALSRFIDKLKKIDLIIIDELGYVELSADTTQLMFQIFSERYEKGSIIVTTNLEFKEWAKVFHDERMTTAIIDRLIHNSKIITCNGPSYRYKQKIQMTE</sequence>
<feature type="domain" description="AAA+ ATPase" evidence="4">
    <location>
        <begin position="97"/>
        <end position="230"/>
    </location>
</feature>
<dbReference type="Pfam" id="PF01695">
    <property type="entry name" value="IstB_IS21"/>
    <property type="match status" value="1"/>
</dbReference>
<evidence type="ECO:0000313" key="5">
    <source>
        <dbReference type="EMBL" id="ADZ82751.1"/>
    </source>
</evidence>
<dbReference type="InterPro" id="IPR028350">
    <property type="entry name" value="DNAC/IstB-like"/>
</dbReference>
<dbReference type="Proteomes" id="UP000008467">
    <property type="component" value="Chromosome"/>
</dbReference>
<dbReference type="GO" id="GO:0005524">
    <property type="term" value="F:ATP binding"/>
    <property type="evidence" value="ECO:0007669"/>
    <property type="project" value="UniProtKB-KW"/>
</dbReference>
<comment type="similarity">
    <text evidence="1">Belongs to the IS21/IS1162 putative ATP-binding protein family.</text>
</comment>
<gene>
    <name evidence="5" type="ordered locus">Clole_1019</name>
</gene>
<evidence type="ECO:0000259" key="4">
    <source>
        <dbReference type="SMART" id="SM00382"/>
    </source>
</evidence>
<dbReference type="InterPro" id="IPR003593">
    <property type="entry name" value="AAA+_ATPase"/>
</dbReference>
<dbReference type="PANTHER" id="PTHR30050">
    <property type="entry name" value="CHROMOSOMAL REPLICATION INITIATOR PROTEIN DNAA"/>
    <property type="match status" value="1"/>
</dbReference>
<name>F2JRE2_CELLD</name>
<dbReference type="HOGENOM" id="CLU_062999_1_2_9"/>
<protein>
    <submittedName>
        <fullName evidence="5">IstB domain protein ATP-binding protein</fullName>
    </submittedName>
</protein>
<dbReference type="eggNOG" id="COG1484">
    <property type="taxonomic scope" value="Bacteria"/>
</dbReference>
<evidence type="ECO:0000256" key="2">
    <source>
        <dbReference type="ARBA" id="ARBA00022741"/>
    </source>
</evidence>
<accession>F2JRE2</accession>
<keyword evidence="3 5" id="KW-0067">ATP-binding</keyword>
<dbReference type="EMBL" id="CP002582">
    <property type="protein sequence ID" value="ADZ82751.1"/>
    <property type="molecule type" value="Genomic_DNA"/>
</dbReference>
<dbReference type="PIRSF" id="PIRSF003073">
    <property type="entry name" value="DNAC_TnpB_IstB"/>
    <property type="match status" value="1"/>
</dbReference>
<dbReference type="RefSeq" id="WP_013656050.1">
    <property type="nucleotide sequence ID" value="NC_015275.1"/>
</dbReference>
<dbReference type="PRINTS" id="PR00051">
    <property type="entry name" value="DNAA"/>
</dbReference>
<keyword evidence="6" id="KW-1185">Reference proteome</keyword>
<dbReference type="PANTHER" id="PTHR30050:SF4">
    <property type="entry name" value="ATP-BINDING PROTEIN RV3427C IN INSERTION SEQUENCE-RELATED"/>
    <property type="match status" value="1"/>
</dbReference>
<dbReference type="GO" id="GO:0006260">
    <property type="term" value="P:DNA replication"/>
    <property type="evidence" value="ECO:0007669"/>
    <property type="project" value="TreeGrafter"/>
</dbReference>
<reference evidence="5 6" key="1">
    <citation type="journal article" date="2011" name="J. Bacteriol.">
        <title>Complete genome sequence of the cellulose-degrading bacterium Cellulosilyticum lentocellum.</title>
        <authorList>
            <consortium name="US DOE Joint Genome Institute"/>
            <person name="Miller D.A."/>
            <person name="Suen G."/>
            <person name="Bruce D."/>
            <person name="Copeland A."/>
            <person name="Cheng J.F."/>
            <person name="Detter C."/>
            <person name="Goodwin L.A."/>
            <person name="Han C.S."/>
            <person name="Hauser L.J."/>
            <person name="Land M.L."/>
            <person name="Lapidus A."/>
            <person name="Lucas S."/>
            <person name="Meincke L."/>
            <person name="Pitluck S."/>
            <person name="Tapia R."/>
            <person name="Teshima H."/>
            <person name="Woyke T."/>
            <person name="Fox B.G."/>
            <person name="Angert E.R."/>
            <person name="Currie C.R."/>
        </authorList>
    </citation>
    <scope>NUCLEOTIDE SEQUENCE [LARGE SCALE GENOMIC DNA]</scope>
    <source>
        <strain evidence="6">ATCC 49066 / DSM 5427 / NCIMB 11756 / RHM5</strain>
    </source>
</reference>
<dbReference type="SMART" id="SM00382">
    <property type="entry name" value="AAA"/>
    <property type="match status" value="1"/>
</dbReference>
<evidence type="ECO:0000256" key="1">
    <source>
        <dbReference type="ARBA" id="ARBA00008059"/>
    </source>
</evidence>
<organism evidence="5 6">
    <name type="scientific">Cellulosilyticum lentocellum (strain ATCC 49066 / DSM 5427 / NCIMB 11756 / RHM5)</name>
    <name type="common">Clostridium lentocellum</name>
    <dbReference type="NCBI Taxonomy" id="642492"/>
    <lineage>
        <taxon>Bacteria</taxon>
        <taxon>Bacillati</taxon>
        <taxon>Bacillota</taxon>
        <taxon>Clostridia</taxon>
        <taxon>Lachnospirales</taxon>
        <taxon>Cellulosilyticaceae</taxon>
        <taxon>Cellulosilyticum</taxon>
    </lineage>
</organism>
<dbReference type="InterPro" id="IPR027417">
    <property type="entry name" value="P-loop_NTPase"/>
</dbReference>
<evidence type="ECO:0000313" key="6">
    <source>
        <dbReference type="Proteomes" id="UP000008467"/>
    </source>
</evidence>
<dbReference type="InterPro" id="IPR002611">
    <property type="entry name" value="IstB_ATP-bd"/>
</dbReference>
<dbReference type="Gene3D" id="3.40.50.300">
    <property type="entry name" value="P-loop containing nucleotide triphosphate hydrolases"/>
    <property type="match status" value="1"/>
</dbReference>
<dbReference type="InterPro" id="IPR020591">
    <property type="entry name" value="Chromosome_initiator_DnaA-like"/>
</dbReference>
<keyword evidence="2" id="KW-0547">Nucleotide-binding</keyword>
<dbReference type="InterPro" id="IPR047661">
    <property type="entry name" value="IstB"/>
</dbReference>
<dbReference type="KEGG" id="cle:Clole_1019"/>
<dbReference type="CDD" id="cd00009">
    <property type="entry name" value="AAA"/>
    <property type="match status" value="1"/>
</dbReference>
<dbReference type="STRING" id="642492.Clole_1019"/>
<dbReference type="NCBIfam" id="NF038214">
    <property type="entry name" value="IS21_help_AAA"/>
    <property type="match status" value="1"/>
</dbReference>
<dbReference type="SUPFAM" id="SSF52540">
    <property type="entry name" value="P-loop containing nucleoside triphosphate hydrolases"/>
    <property type="match status" value="1"/>
</dbReference>
<dbReference type="AlphaFoldDB" id="F2JRE2"/>
<proteinExistence type="inferred from homology"/>
<evidence type="ECO:0000256" key="3">
    <source>
        <dbReference type="ARBA" id="ARBA00022840"/>
    </source>
</evidence>